<dbReference type="PANTHER" id="PTHR13366">
    <property type="entry name" value="MALARIA ANTIGEN-RELATED"/>
    <property type="match status" value="1"/>
</dbReference>
<sequence length="406" mass="45914">MLIEILVCLLSCVGRRFSIAEDLTPHSSSFVPYSVRLAVELRHLHRRLLWALYSEKLVGLQVRTYAQLYLSHFHSTEDVLDPVVPAFVPSSVRLLYVPLLTLMLFSCLFIQALLLKALTTLVYITPYQRLQPGLLTSLLPALEQFLRSPVTGERVVDLRAGCLNLLGNVVGKVPGPLLEVCQLLSPSKRLFDRDVTPNYNWSTSHETALDLSSLQLNLSYPVQSSDCHSVRPPNCWSPAQSQDPFSPCWLVQVCLRLLHPSVAECAWDTHIPDSLDHTVSATSQQPYQVRVQALTVLRNMVPNYAGFLRPSLPLLKKTMLLCLQVQRAQPIYIVKLCSDKRLNMQRWLWGLRNFDDVQLLIVERLGIPTKPSDSKTHNASQRLTLSYSLSSFSILTIRSSEHCLHI</sequence>
<comment type="caution">
    <text evidence="2">The sequence shown here is derived from an EMBL/GenBank/DDBJ whole genome shotgun (WGS) entry which is preliminary data.</text>
</comment>
<keyword evidence="1" id="KW-0732">Signal</keyword>
<feature type="signal peptide" evidence="1">
    <location>
        <begin position="1"/>
        <end position="20"/>
    </location>
</feature>
<proteinExistence type="predicted"/>
<dbReference type="OrthoDB" id="6277713at2759"/>
<dbReference type="PANTHER" id="PTHR13366:SF0">
    <property type="entry name" value="HEAT REPEAT-CONTAINING PROTEIN 6"/>
    <property type="match status" value="1"/>
</dbReference>
<protein>
    <submittedName>
        <fullName evidence="2">Uncharacterized protein</fullName>
    </submittedName>
</protein>
<accession>A0A8T0DCI4</accession>
<gene>
    <name evidence="2" type="ORF">P879_07028</name>
</gene>
<feature type="chain" id="PRO_5035831793" evidence="1">
    <location>
        <begin position="21"/>
        <end position="406"/>
    </location>
</feature>
<dbReference type="SUPFAM" id="SSF48371">
    <property type="entry name" value="ARM repeat"/>
    <property type="match status" value="1"/>
</dbReference>
<reference evidence="2 3" key="1">
    <citation type="submission" date="2019-07" db="EMBL/GenBank/DDBJ databases">
        <title>Annotation for the trematode Paragonimus westermani.</title>
        <authorList>
            <person name="Choi Y.-J."/>
        </authorList>
    </citation>
    <scope>NUCLEOTIDE SEQUENCE [LARGE SCALE GENOMIC DNA]</scope>
    <source>
        <strain evidence="2">180907_Pwestermani</strain>
    </source>
</reference>
<dbReference type="InterPro" id="IPR016024">
    <property type="entry name" value="ARM-type_fold"/>
</dbReference>
<name>A0A8T0DCI4_9TREM</name>
<dbReference type="InterPro" id="IPR052107">
    <property type="entry name" value="HEAT6"/>
</dbReference>
<organism evidence="2 3">
    <name type="scientific">Paragonimus westermani</name>
    <dbReference type="NCBI Taxonomy" id="34504"/>
    <lineage>
        <taxon>Eukaryota</taxon>
        <taxon>Metazoa</taxon>
        <taxon>Spiralia</taxon>
        <taxon>Lophotrochozoa</taxon>
        <taxon>Platyhelminthes</taxon>
        <taxon>Trematoda</taxon>
        <taxon>Digenea</taxon>
        <taxon>Plagiorchiida</taxon>
        <taxon>Troglotremata</taxon>
        <taxon>Troglotrematidae</taxon>
        <taxon>Paragonimus</taxon>
    </lineage>
</organism>
<evidence type="ECO:0000313" key="3">
    <source>
        <dbReference type="Proteomes" id="UP000699462"/>
    </source>
</evidence>
<dbReference type="Proteomes" id="UP000699462">
    <property type="component" value="Unassembled WGS sequence"/>
</dbReference>
<keyword evidence="3" id="KW-1185">Reference proteome</keyword>
<dbReference type="AlphaFoldDB" id="A0A8T0DCI4"/>
<evidence type="ECO:0000313" key="2">
    <source>
        <dbReference type="EMBL" id="KAF8565543.1"/>
    </source>
</evidence>
<dbReference type="EMBL" id="JTDF01006562">
    <property type="protein sequence ID" value="KAF8565543.1"/>
    <property type="molecule type" value="Genomic_DNA"/>
</dbReference>
<evidence type="ECO:0000256" key="1">
    <source>
        <dbReference type="SAM" id="SignalP"/>
    </source>
</evidence>